<name>A0A076YLM0_9CAUD</name>
<proteinExistence type="predicted"/>
<dbReference type="EMBL" id="KM199770">
    <property type="protein sequence ID" value="AIK68235.1"/>
    <property type="molecule type" value="Genomic_DNA"/>
</dbReference>
<gene>
    <name evidence="1" type="ORF">P10VF_022</name>
</gene>
<accession>A0A076YLM0</accession>
<dbReference type="GeneID" id="22109571"/>
<evidence type="ECO:0000313" key="1">
    <source>
        <dbReference type="EMBL" id="AIK68235.1"/>
    </source>
</evidence>
<reference evidence="1 2" key="1">
    <citation type="submission" date="2014-07" db="EMBL/GenBank/DDBJ databases">
        <title>Isolation and characterization of Rhizobium leguminosarum phages from western Canadian soils and complete genome sequences of rhizobiophages vB_RleS_L338C and vB_RleM_P10VF.</title>
        <authorList>
            <person name="Restrepo-Cordoba M."/>
            <person name="Halmillawewa A.P."/>
            <person name="Perry B."/>
            <person name="Hynes M.F."/>
            <person name="Yost C.K."/>
        </authorList>
    </citation>
    <scope>NUCLEOTIDE SEQUENCE [LARGE SCALE GENOMIC DNA]</scope>
</reference>
<dbReference type="Proteomes" id="UP000204140">
    <property type="component" value="Segment"/>
</dbReference>
<evidence type="ECO:0000313" key="2">
    <source>
        <dbReference type="Proteomes" id="UP000204140"/>
    </source>
</evidence>
<sequence>MTLTFKYAFEAITNDVEEQNSLIFRAELLLKLRDAVKNATPEQIEALGPRYKWMKKGKISDLYAIDLIEAAGHLGFRVLPVLEEIEILE</sequence>
<dbReference type="RefSeq" id="YP_009099761.1">
    <property type="nucleotide sequence ID" value="NC_025429.1"/>
</dbReference>
<organism evidence="1 2">
    <name type="scientific">Rhizobium phage vB_RleM_P10VF</name>
    <dbReference type="NCBI Taxonomy" id="1527770"/>
    <lineage>
        <taxon>Viruses</taxon>
        <taxon>Duplodnaviria</taxon>
        <taxon>Heunggongvirae</taxon>
        <taxon>Uroviricota</taxon>
        <taxon>Caudoviricetes</taxon>
        <taxon>Pootjesviridae</taxon>
        <taxon>Innesvirus</taxon>
        <taxon>Innesvirus P10VF</taxon>
    </lineage>
</organism>
<keyword evidence="2" id="KW-1185">Reference proteome</keyword>
<dbReference type="KEGG" id="vg:22109571"/>
<protein>
    <submittedName>
        <fullName evidence="1">Uncharacterized protein</fullName>
    </submittedName>
</protein>